<gene>
    <name evidence="13" type="primary">mscM_1</name>
    <name evidence="13" type="ORF">UC8_17400</name>
</gene>
<feature type="coiled-coil region" evidence="7">
    <location>
        <begin position="163"/>
        <end position="190"/>
    </location>
</feature>
<dbReference type="GO" id="GO:0008381">
    <property type="term" value="F:mechanosensitive monoatomic ion channel activity"/>
    <property type="evidence" value="ECO:0007669"/>
    <property type="project" value="UniProtKB-ARBA"/>
</dbReference>
<dbReference type="InterPro" id="IPR006685">
    <property type="entry name" value="MscS_channel_2nd"/>
</dbReference>
<reference evidence="13 14" key="1">
    <citation type="submission" date="2019-08" db="EMBL/GenBank/DDBJ databases">
        <title>Deep-cultivation of Planctomycetes and their phenomic and genomic characterization uncovers novel biology.</title>
        <authorList>
            <person name="Wiegand S."/>
            <person name="Jogler M."/>
            <person name="Boedeker C."/>
            <person name="Pinto D."/>
            <person name="Vollmers J."/>
            <person name="Rivas-Marin E."/>
            <person name="Kohn T."/>
            <person name="Peeters S.H."/>
            <person name="Heuer A."/>
            <person name="Rast P."/>
            <person name="Oberbeckmann S."/>
            <person name="Bunk B."/>
            <person name="Jeske O."/>
            <person name="Meyerdierks A."/>
            <person name="Storesund J.E."/>
            <person name="Kallscheuer N."/>
            <person name="Luecker S."/>
            <person name="Lage O.M."/>
            <person name="Pohl T."/>
            <person name="Merkel B.J."/>
            <person name="Hornburger P."/>
            <person name="Mueller R.-W."/>
            <person name="Bruemmer F."/>
            <person name="Labrenz M."/>
            <person name="Spormann A.M."/>
            <person name="Op den Camp H."/>
            <person name="Overmann J."/>
            <person name="Amann R."/>
            <person name="Jetten M.S.M."/>
            <person name="Mascher T."/>
            <person name="Medema M.H."/>
            <person name="Devos D.P."/>
            <person name="Kaster A.-K."/>
            <person name="Ovreas L."/>
            <person name="Rohde M."/>
            <person name="Galperin M.Y."/>
            <person name="Jogler C."/>
        </authorList>
    </citation>
    <scope>NUCLEOTIDE SEQUENCE [LARGE SCALE GENOMIC DNA]</scope>
    <source>
        <strain evidence="13 14">UC8</strain>
    </source>
</reference>
<evidence type="ECO:0000313" key="13">
    <source>
        <dbReference type="EMBL" id="QEG39742.1"/>
    </source>
</evidence>
<dbReference type="SUPFAM" id="SSF50182">
    <property type="entry name" value="Sm-like ribonucleoproteins"/>
    <property type="match status" value="1"/>
</dbReference>
<dbReference type="InterPro" id="IPR006686">
    <property type="entry name" value="MscS_channel_CS"/>
</dbReference>
<dbReference type="InterPro" id="IPR025692">
    <property type="entry name" value="MscS_IM_dom1"/>
</dbReference>
<feature type="transmembrane region" description="Helical" evidence="8">
    <location>
        <begin position="699"/>
        <end position="718"/>
    </location>
</feature>
<comment type="similarity">
    <text evidence="2">Belongs to the MscS (TC 1.A.23) family.</text>
</comment>
<feature type="transmembrane region" description="Helical" evidence="8">
    <location>
        <begin position="852"/>
        <end position="869"/>
    </location>
</feature>
<feature type="transmembrane region" description="Helical" evidence="8">
    <location>
        <begin position="776"/>
        <end position="796"/>
    </location>
</feature>
<evidence type="ECO:0000259" key="12">
    <source>
        <dbReference type="Pfam" id="PF21082"/>
    </source>
</evidence>
<feature type="transmembrane region" description="Helical" evidence="8">
    <location>
        <begin position="970"/>
        <end position="997"/>
    </location>
</feature>
<feature type="domain" description="Mechanosensitive ion channel inner membrane" evidence="10">
    <location>
        <begin position="545"/>
        <end position="885"/>
    </location>
</feature>
<feature type="transmembrane region" description="Helical" evidence="8">
    <location>
        <begin position="619"/>
        <end position="636"/>
    </location>
</feature>
<feature type="transmembrane region" description="Helical" evidence="8">
    <location>
        <begin position="743"/>
        <end position="764"/>
    </location>
</feature>
<feature type="transmembrane region" description="Helical" evidence="8">
    <location>
        <begin position="669"/>
        <end position="687"/>
    </location>
</feature>
<evidence type="ECO:0000256" key="2">
    <source>
        <dbReference type="ARBA" id="ARBA00008017"/>
    </source>
</evidence>
<keyword evidence="5 8" id="KW-1133">Transmembrane helix</keyword>
<comment type="subcellular location">
    <subcellularLocation>
        <location evidence="1">Cell membrane</location>
        <topology evidence="1">Multi-pass membrane protein</topology>
    </subcellularLocation>
</comment>
<dbReference type="Pfam" id="PF21082">
    <property type="entry name" value="MS_channel_3rd"/>
    <property type="match status" value="1"/>
</dbReference>
<evidence type="ECO:0000256" key="7">
    <source>
        <dbReference type="SAM" id="Coils"/>
    </source>
</evidence>
<feature type="transmembrane region" description="Helical" evidence="8">
    <location>
        <begin position="901"/>
        <end position="922"/>
    </location>
</feature>
<evidence type="ECO:0000256" key="3">
    <source>
        <dbReference type="ARBA" id="ARBA00022475"/>
    </source>
</evidence>
<dbReference type="PANTHER" id="PTHR30347:SF1">
    <property type="entry name" value="MECHANOSENSITIVE CHANNEL MSCK"/>
    <property type="match status" value="1"/>
</dbReference>
<dbReference type="InterPro" id="IPR011066">
    <property type="entry name" value="MscS_channel_C_sf"/>
</dbReference>
<feature type="transmembrane region" description="Helical" evidence="8">
    <location>
        <begin position="943"/>
        <end position="964"/>
    </location>
</feature>
<dbReference type="InterPro" id="IPR023408">
    <property type="entry name" value="MscS_beta-dom_sf"/>
</dbReference>
<dbReference type="InterPro" id="IPR052702">
    <property type="entry name" value="MscS-like_channel"/>
</dbReference>
<evidence type="ECO:0000256" key="6">
    <source>
        <dbReference type="ARBA" id="ARBA00023136"/>
    </source>
</evidence>
<dbReference type="Gene3D" id="1.10.287.1260">
    <property type="match status" value="1"/>
</dbReference>
<dbReference type="PROSITE" id="PS01246">
    <property type="entry name" value="UPF0003"/>
    <property type="match status" value="1"/>
</dbReference>
<dbReference type="InterPro" id="IPR049278">
    <property type="entry name" value="MS_channel_C"/>
</dbReference>
<dbReference type="EMBL" id="CP042914">
    <property type="protein sequence ID" value="QEG39742.1"/>
    <property type="molecule type" value="Genomic_DNA"/>
</dbReference>
<keyword evidence="7" id="KW-0175">Coiled coil</keyword>
<feature type="coiled-coil region" evidence="7">
    <location>
        <begin position="271"/>
        <end position="298"/>
    </location>
</feature>
<dbReference type="InterPro" id="IPR024393">
    <property type="entry name" value="MscS_porin"/>
</dbReference>
<keyword evidence="4 8" id="KW-0812">Transmembrane</keyword>
<evidence type="ECO:0000256" key="5">
    <source>
        <dbReference type="ARBA" id="ARBA00022989"/>
    </source>
</evidence>
<evidence type="ECO:0000313" key="14">
    <source>
        <dbReference type="Proteomes" id="UP000325286"/>
    </source>
</evidence>
<dbReference type="Gene3D" id="2.30.30.60">
    <property type="match status" value="1"/>
</dbReference>
<dbReference type="Gene3D" id="3.30.70.100">
    <property type="match status" value="1"/>
</dbReference>
<feature type="domain" description="Mechanosensitive ion channel MscS C-terminal" evidence="12">
    <location>
        <begin position="1059"/>
        <end position="1141"/>
    </location>
</feature>
<feature type="domain" description="Mechanosensitive ion channel MscS porin" evidence="11">
    <location>
        <begin position="88"/>
        <end position="314"/>
    </location>
</feature>
<dbReference type="AlphaFoldDB" id="A0A5B9QPB9"/>
<keyword evidence="14" id="KW-1185">Reference proteome</keyword>
<feature type="domain" description="Mechanosensitive ion channel MscS" evidence="9">
    <location>
        <begin position="985"/>
        <end position="1050"/>
    </location>
</feature>
<dbReference type="KEGG" id="rul:UC8_17400"/>
<dbReference type="Proteomes" id="UP000325286">
    <property type="component" value="Chromosome"/>
</dbReference>
<evidence type="ECO:0000256" key="8">
    <source>
        <dbReference type="SAM" id="Phobius"/>
    </source>
</evidence>
<name>A0A5B9QPB9_9BACT</name>
<organism evidence="13 14">
    <name type="scientific">Roseimaritima ulvae</name>
    <dbReference type="NCBI Taxonomy" id="980254"/>
    <lineage>
        <taxon>Bacteria</taxon>
        <taxon>Pseudomonadati</taxon>
        <taxon>Planctomycetota</taxon>
        <taxon>Planctomycetia</taxon>
        <taxon>Pirellulales</taxon>
        <taxon>Pirellulaceae</taxon>
        <taxon>Roseimaritima</taxon>
    </lineage>
</organism>
<keyword evidence="3" id="KW-1003">Cell membrane</keyword>
<proteinExistence type="inferred from homology"/>
<dbReference type="Pfam" id="PF12794">
    <property type="entry name" value="MscS_TM"/>
    <property type="match status" value="1"/>
</dbReference>
<dbReference type="Pfam" id="PF12795">
    <property type="entry name" value="MscS_porin"/>
    <property type="match status" value="1"/>
</dbReference>
<dbReference type="InterPro" id="IPR010920">
    <property type="entry name" value="LSM_dom_sf"/>
</dbReference>
<evidence type="ECO:0000259" key="11">
    <source>
        <dbReference type="Pfam" id="PF12795"/>
    </source>
</evidence>
<sequence length="1160" mass="128177">MFCKGSVTLIVTKLNDKIQIRALGNTVFATIDLTACQQMHRPAIRIGALLAGLLCCLPLNAQDNAESDERSAVQAIERVDEAMIAAGIAEVEAADDLDESQKTALLEAYQSAGERLKTLASSVQQTAHFQKLASTVNETNQALKQQLAAVPKSLSPADLNESEAALEQQLAQAQLDLQKATAAVEAEAAEPGRRQKRLAAIPHELSEAEQAKAEIDEQLAEPAPANESPLVTRARTISGRAASMALEAKIAELKQEQAAYLSTTDLLPLRKQLADRRRQQLRDDVAALQEALVAQRTDAVSDTLSKRSRDLQKTGPALRPLAERNLDLAQRHKQLIGESARVAKDVSETERHLAEVKAALKTSQERLDAVGLSDAMGQMLRSRRREYELLLQNYLPDADLGDRVQQYQVEAFLLEDALGKVSEQLDERKADTTAPSDDLALESLTAEQAETYLLQVQHTLLTDTLQAHNSLLQIMLRGDTERQELRQAIDNYIDFVSTNAFWIRSAPVFSWSETAYIPVAVNWLVRPLHWQILWRHLRTAALSRPVMTLLAVLGLGVLVVKRPRLRRFIREQGNLALTWNSNFRTTMVVLGATVIKGSTWSLAFLLLGWMLLYNEGGTLFVRGVGSGLVIVALYIASRNLLSEICRDGGLADVHFGWHREIRKLLRFHLPWYTSMGAVLIFFLVLFHEHPDPQLRATTSRLTSLFLFLTTAVFHHMVLRPSSPVYTQIGEHAQESKTAVGRKLIWAVVTGLPVLFAGLAMAGYLDTAFRLGQSLQSALLLLMAVVLLMGLMFRWLYLRHRAAARREAREMKRQQRVAAATSEAESLAADVGIELQQETLADLPKLDHQTRQVVYAVGLGIGLLGLVLVWRDIFPAIEIFDELEMWSVTIGDRLEKVTLRDLLYAVLATAATIVAVRNLPGVLELAVLQRTKLDGGARYALTTIVRYALTVAGALVVLNLLAIPWSQLGWLLAAASVGLGFGLQEIVANFVSGIILLLERPVRVGDVVTIDGTSGIVSRIQMRATTVTSWDRKELVVPNKDLITEKLLNWSLSNVVNRLTIEIGVAYGSDPDQVRAILDDVVRSHPDVMVDPGPLINFESFGDSALMFSVRLYLANLDRRIGVTHELNTSIANALYAANIEIPFPQRDIHLRSGDASNLPQ</sequence>
<dbReference type="GO" id="GO:0005886">
    <property type="term" value="C:plasma membrane"/>
    <property type="evidence" value="ECO:0007669"/>
    <property type="project" value="UniProtKB-SubCell"/>
</dbReference>
<evidence type="ECO:0000259" key="9">
    <source>
        <dbReference type="Pfam" id="PF00924"/>
    </source>
</evidence>
<dbReference type="SUPFAM" id="SSF82861">
    <property type="entry name" value="Mechanosensitive channel protein MscS (YggB), transmembrane region"/>
    <property type="match status" value="1"/>
</dbReference>
<dbReference type="SUPFAM" id="SSF82689">
    <property type="entry name" value="Mechanosensitive channel protein MscS (YggB), C-terminal domain"/>
    <property type="match status" value="1"/>
</dbReference>
<evidence type="ECO:0000256" key="4">
    <source>
        <dbReference type="ARBA" id="ARBA00022692"/>
    </source>
</evidence>
<feature type="transmembrane region" description="Helical" evidence="8">
    <location>
        <begin position="541"/>
        <end position="560"/>
    </location>
</feature>
<protein>
    <submittedName>
        <fullName evidence="13">Miniconductance mechanosensitive channel MscM</fullName>
    </submittedName>
</protein>
<evidence type="ECO:0000256" key="1">
    <source>
        <dbReference type="ARBA" id="ARBA00004651"/>
    </source>
</evidence>
<dbReference type="PANTHER" id="PTHR30347">
    <property type="entry name" value="POTASSIUM CHANNEL RELATED"/>
    <property type="match status" value="1"/>
</dbReference>
<dbReference type="Pfam" id="PF00924">
    <property type="entry name" value="MS_channel_2nd"/>
    <property type="match status" value="1"/>
</dbReference>
<keyword evidence="6 8" id="KW-0472">Membrane</keyword>
<accession>A0A5B9QPB9</accession>
<evidence type="ECO:0000259" key="10">
    <source>
        <dbReference type="Pfam" id="PF12794"/>
    </source>
</evidence>
<feature type="transmembrane region" description="Helical" evidence="8">
    <location>
        <begin position="588"/>
        <end position="613"/>
    </location>
</feature>
<dbReference type="InterPro" id="IPR011014">
    <property type="entry name" value="MscS_channel_TM-2"/>
</dbReference>